<proteinExistence type="predicted"/>
<dbReference type="RefSeq" id="WP_076399225.1">
    <property type="nucleotide sequence ID" value="NZ_FTOA01000002.1"/>
</dbReference>
<evidence type="ECO:0000313" key="2">
    <source>
        <dbReference type="Proteomes" id="UP000185678"/>
    </source>
</evidence>
<keyword evidence="2" id="KW-1185">Reference proteome</keyword>
<reference evidence="1 2" key="1">
    <citation type="submission" date="2017-01" db="EMBL/GenBank/DDBJ databases">
        <authorList>
            <person name="Mah S.A."/>
            <person name="Swanson W.J."/>
            <person name="Moy G.W."/>
            <person name="Vacquier V.D."/>
        </authorList>
    </citation>
    <scope>NUCLEOTIDE SEQUENCE [LARGE SCALE GENOMIC DNA]</scope>
    <source>
        <strain evidence="1 2">DSM 11589</strain>
    </source>
</reference>
<gene>
    <name evidence="1" type="ORF">SAMN05421779_102351</name>
</gene>
<name>A0A1N7JK98_9PROT</name>
<dbReference type="EMBL" id="FTOA01000002">
    <property type="protein sequence ID" value="SIS49792.1"/>
    <property type="molecule type" value="Genomic_DNA"/>
</dbReference>
<dbReference type="AlphaFoldDB" id="A0A1N7JK98"/>
<protein>
    <submittedName>
        <fullName evidence="1">Uncharacterized protein</fullName>
    </submittedName>
</protein>
<dbReference type="Proteomes" id="UP000185678">
    <property type="component" value="Unassembled WGS sequence"/>
</dbReference>
<organism evidence="1 2">
    <name type="scientific">Insolitispirillum peregrinum</name>
    <dbReference type="NCBI Taxonomy" id="80876"/>
    <lineage>
        <taxon>Bacteria</taxon>
        <taxon>Pseudomonadati</taxon>
        <taxon>Pseudomonadota</taxon>
        <taxon>Alphaproteobacteria</taxon>
        <taxon>Rhodospirillales</taxon>
        <taxon>Novispirillaceae</taxon>
        <taxon>Insolitispirillum</taxon>
    </lineage>
</organism>
<dbReference type="STRING" id="80876.SAMN05421779_102351"/>
<evidence type="ECO:0000313" key="1">
    <source>
        <dbReference type="EMBL" id="SIS49792.1"/>
    </source>
</evidence>
<accession>A0A1N7JK98</accession>
<sequence length="163" mass="17646">MTLYIHVTDGQPVGIPDSRPITVTLPARPALHPDGTPMEGVTLPEAVVGCDHWDDDALREYGWYPVADEEIPETHSLTGYAVDGLLVRAQTVPRPDSELTTIAADRRRAEVLARLMDLDTISTRPLRAITAGTATPEDHARLTALETEASALRIELASLSSLS</sequence>